<protein>
    <submittedName>
        <fullName evidence="1">Uncharacterized protein</fullName>
    </submittedName>
</protein>
<evidence type="ECO:0000313" key="2">
    <source>
        <dbReference type="Proteomes" id="UP000664357"/>
    </source>
</evidence>
<comment type="caution">
    <text evidence="1">The sequence shown here is derived from an EMBL/GenBank/DDBJ whole genome shotgun (WGS) entry which is preliminary data.</text>
</comment>
<gene>
    <name evidence="1" type="ORF">JZO67_000794</name>
</gene>
<name>A0ABV0EJP2_9ENTE</name>
<proteinExistence type="predicted"/>
<dbReference type="Proteomes" id="UP000664357">
    <property type="component" value="Unassembled WGS sequence"/>
</dbReference>
<organism evidence="1 2">
    <name type="scientific">Candidatus Enterococcus ferrettii</name>
    <dbReference type="NCBI Taxonomy" id="2815324"/>
    <lineage>
        <taxon>Bacteria</taxon>
        <taxon>Bacillati</taxon>
        <taxon>Bacillota</taxon>
        <taxon>Bacilli</taxon>
        <taxon>Lactobacillales</taxon>
        <taxon>Enterococcaceae</taxon>
        <taxon>Enterococcus</taxon>
    </lineage>
</organism>
<evidence type="ECO:0000313" key="1">
    <source>
        <dbReference type="EMBL" id="MEO1768855.1"/>
    </source>
</evidence>
<accession>A0ABV0EJP2</accession>
<reference evidence="1 2" key="1">
    <citation type="submission" date="2024-02" db="EMBL/GenBank/DDBJ databases">
        <title>The Genome Sequence of Enterococcus sp. DIV0159.</title>
        <authorList>
            <person name="Earl A."/>
            <person name="Manson A."/>
            <person name="Gilmore M."/>
            <person name="Sanders J."/>
            <person name="Shea T."/>
            <person name="Howe W."/>
            <person name="Livny J."/>
            <person name="Cuomo C."/>
            <person name="Neafsey D."/>
            <person name="Birren B."/>
        </authorList>
    </citation>
    <scope>NUCLEOTIDE SEQUENCE [LARGE SCALE GENOMIC DNA]</scope>
    <source>
        <strain evidence="1 2">665A</strain>
    </source>
</reference>
<sequence length="150" mass="17038">MMAKEIKILENLKELGFQPVSNTAILVKYDAPNLSAKIVDFFNFEYYVLQICATELVLIPFSKMTGLLKKEVTLEIPLVTISSVEVETKGLDYKITIRSQEGDIRLTTQQKELADFRISSSYANDSFLGLGSKNWHKENLENTLSKLKEI</sequence>
<dbReference type="EMBL" id="JAFREL020000001">
    <property type="protein sequence ID" value="MEO1768855.1"/>
    <property type="molecule type" value="Genomic_DNA"/>
</dbReference>
<keyword evidence="2" id="KW-1185">Reference proteome</keyword>